<evidence type="ECO:0000256" key="1">
    <source>
        <dbReference type="ARBA" id="ARBA00022553"/>
    </source>
</evidence>
<dbReference type="SUPFAM" id="SSF52172">
    <property type="entry name" value="CheY-like"/>
    <property type="match status" value="1"/>
</dbReference>
<dbReference type="GO" id="GO:0000160">
    <property type="term" value="P:phosphorelay signal transduction system"/>
    <property type="evidence" value="ECO:0007669"/>
    <property type="project" value="InterPro"/>
</dbReference>
<keyword evidence="1" id="KW-0597">Phosphoprotein</keyword>
<evidence type="ECO:0000259" key="3">
    <source>
        <dbReference type="PROSITE" id="PS50110"/>
    </source>
</evidence>
<sequence length="132" mass="14632">MESLKGLWILVVENNRACAELFKFIFEDVGARVITAASAGEALAIQDRYKPNVLVSNLNLPDLDGYELVKRVRAYEAQRGRHLVAVAVTHSKRGLKLARILGAGFQLHISKPINPDELIAEVASRVELKEAR</sequence>
<dbReference type="PANTHER" id="PTHR44591">
    <property type="entry name" value="STRESS RESPONSE REGULATOR PROTEIN 1"/>
    <property type="match status" value="1"/>
</dbReference>
<dbReference type="InterPro" id="IPR001789">
    <property type="entry name" value="Sig_transdc_resp-reg_receiver"/>
</dbReference>
<reference evidence="4" key="2">
    <citation type="journal article" date="2022" name="Microbiol. Resour. Announc.">
        <title>Metagenome Sequencing to Explore Phylogenomics of Terrestrial Cyanobacteria.</title>
        <authorList>
            <person name="Ward R.D."/>
            <person name="Stajich J.E."/>
            <person name="Johansen J.R."/>
            <person name="Huntemann M."/>
            <person name="Clum A."/>
            <person name="Foster B."/>
            <person name="Foster B."/>
            <person name="Roux S."/>
            <person name="Palaniappan K."/>
            <person name="Varghese N."/>
            <person name="Mukherjee S."/>
            <person name="Reddy T.B.K."/>
            <person name="Daum C."/>
            <person name="Copeland A."/>
            <person name="Chen I.A."/>
            <person name="Ivanova N.N."/>
            <person name="Kyrpides N.C."/>
            <person name="Shapiro N."/>
            <person name="Eloe-Fadrosh E.A."/>
            <person name="Pietrasiak N."/>
        </authorList>
    </citation>
    <scope>NUCLEOTIDE SEQUENCE</scope>
    <source>
        <strain evidence="4">CPER-KK1</strain>
    </source>
</reference>
<organism evidence="4 5">
    <name type="scientific">Symplocastrum torsivum CPER-KK1</name>
    <dbReference type="NCBI Taxonomy" id="450513"/>
    <lineage>
        <taxon>Bacteria</taxon>
        <taxon>Bacillati</taxon>
        <taxon>Cyanobacteriota</taxon>
        <taxon>Cyanophyceae</taxon>
        <taxon>Oscillatoriophycideae</taxon>
        <taxon>Oscillatoriales</taxon>
        <taxon>Microcoleaceae</taxon>
        <taxon>Symplocastrum</taxon>
    </lineage>
</organism>
<accession>A0A951PJS4</accession>
<proteinExistence type="predicted"/>
<name>A0A951PJS4_9CYAN</name>
<comment type="caution">
    <text evidence="2">Lacks conserved residue(s) required for the propagation of feature annotation.</text>
</comment>
<dbReference type="PANTHER" id="PTHR44591:SF3">
    <property type="entry name" value="RESPONSE REGULATORY DOMAIN-CONTAINING PROTEIN"/>
    <property type="match status" value="1"/>
</dbReference>
<dbReference type="Pfam" id="PF00072">
    <property type="entry name" value="Response_reg"/>
    <property type="match status" value="1"/>
</dbReference>
<evidence type="ECO:0000256" key="2">
    <source>
        <dbReference type="PROSITE-ProRule" id="PRU00169"/>
    </source>
</evidence>
<gene>
    <name evidence="4" type="ORF">KME25_11210</name>
</gene>
<protein>
    <submittedName>
        <fullName evidence="4">Response regulator</fullName>
    </submittedName>
</protein>
<comment type="caution">
    <text evidence="4">The sequence shown here is derived from an EMBL/GenBank/DDBJ whole genome shotgun (WGS) entry which is preliminary data.</text>
</comment>
<evidence type="ECO:0000313" key="4">
    <source>
        <dbReference type="EMBL" id="MBW4544998.1"/>
    </source>
</evidence>
<dbReference type="InterPro" id="IPR050595">
    <property type="entry name" value="Bact_response_regulator"/>
</dbReference>
<dbReference type="Gene3D" id="3.40.50.2300">
    <property type="match status" value="1"/>
</dbReference>
<feature type="domain" description="Response regulatory" evidence="3">
    <location>
        <begin position="8"/>
        <end position="126"/>
    </location>
</feature>
<dbReference type="AlphaFoldDB" id="A0A951PJS4"/>
<dbReference type="Proteomes" id="UP000753908">
    <property type="component" value="Unassembled WGS sequence"/>
</dbReference>
<evidence type="ECO:0000313" key="5">
    <source>
        <dbReference type="Proteomes" id="UP000753908"/>
    </source>
</evidence>
<dbReference type="PROSITE" id="PS50110">
    <property type="entry name" value="RESPONSE_REGULATORY"/>
    <property type="match status" value="1"/>
</dbReference>
<dbReference type="InterPro" id="IPR011006">
    <property type="entry name" value="CheY-like_superfamily"/>
</dbReference>
<reference evidence="4" key="1">
    <citation type="submission" date="2021-05" db="EMBL/GenBank/DDBJ databases">
        <authorList>
            <person name="Pietrasiak N."/>
            <person name="Ward R."/>
            <person name="Stajich J.E."/>
            <person name="Kurbessoian T."/>
        </authorList>
    </citation>
    <scope>NUCLEOTIDE SEQUENCE</scope>
    <source>
        <strain evidence="4">CPER-KK1</strain>
    </source>
</reference>
<dbReference type="EMBL" id="JAHHIF010000012">
    <property type="protein sequence ID" value="MBW4544998.1"/>
    <property type="molecule type" value="Genomic_DNA"/>
</dbReference>
<dbReference type="SMART" id="SM00448">
    <property type="entry name" value="REC"/>
    <property type="match status" value="1"/>
</dbReference>